<evidence type="ECO:0000313" key="13">
    <source>
        <dbReference type="Proteomes" id="UP001596230"/>
    </source>
</evidence>
<reference evidence="13" key="1">
    <citation type="journal article" date="2019" name="Int. J. Syst. Evol. Microbiol.">
        <title>The Global Catalogue of Microorganisms (GCM) 10K type strain sequencing project: providing services to taxonomists for standard genome sequencing and annotation.</title>
        <authorList>
            <consortium name="The Broad Institute Genomics Platform"/>
            <consortium name="The Broad Institute Genome Sequencing Center for Infectious Disease"/>
            <person name="Wu L."/>
            <person name="Ma J."/>
        </authorList>
    </citation>
    <scope>NUCLEOTIDE SEQUENCE [LARGE SCALE GENOMIC DNA]</scope>
    <source>
        <strain evidence="13">CGMCC 1.18518</strain>
    </source>
</reference>
<dbReference type="Proteomes" id="UP001596230">
    <property type="component" value="Unassembled WGS sequence"/>
</dbReference>
<comment type="similarity">
    <text evidence="11">Belongs to the KdpC family.</text>
</comment>
<evidence type="ECO:0000256" key="6">
    <source>
        <dbReference type="ARBA" id="ARBA00022840"/>
    </source>
</evidence>
<dbReference type="EMBL" id="JBHSUB010000010">
    <property type="protein sequence ID" value="MFC6378377.1"/>
    <property type="molecule type" value="Genomic_DNA"/>
</dbReference>
<dbReference type="PANTHER" id="PTHR30042">
    <property type="entry name" value="POTASSIUM-TRANSPORTING ATPASE C CHAIN"/>
    <property type="match status" value="1"/>
</dbReference>
<comment type="caution">
    <text evidence="12">The sequence shown here is derived from an EMBL/GenBank/DDBJ whole genome shotgun (WGS) entry which is preliminary data.</text>
</comment>
<evidence type="ECO:0000256" key="8">
    <source>
        <dbReference type="ARBA" id="ARBA00022989"/>
    </source>
</evidence>
<comment type="subunit">
    <text evidence="11">The system is composed of three essential subunits: KdpA, KdpB and KdpC.</text>
</comment>
<keyword evidence="7 11" id="KW-0630">Potassium</keyword>
<proteinExistence type="inferred from homology"/>
<evidence type="ECO:0000256" key="5">
    <source>
        <dbReference type="ARBA" id="ARBA00022741"/>
    </source>
</evidence>
<keyword evidence="4 11" id="KW-0812">Transmembrane</keyword>
<organism evidence="12 13">
    <name type="scientific">Tatumella terrea</name>
    <dbReference type="NCBI Taxonomy" id="419007"/>
    <lineage>
        <taxon>Bacteria</taxon>
        <taxon>Pseudomonadati</taxon>
        <taxon>Pseudomonadota</taxon>
        <taxon>Gammaproteobacteria</taxon>
        <taxon>Enterobacterales</taxon>
        <taxon>Erwiniaceae</taxon>
        <taxon>Tatumella</taxon>
    </lineage>
</organism>
<keyword evidence="6 11" id="KW-0067">ATP-binding</keyword>
<evidence type="ECO:0000256" key="7">
    <source>
        <dbReference type="ARBA" id="ARBA00022958"/>
    </source>
</evidence>
<keyword evidence="10 11" id="KW-0472">Membrane</keyword>
<sequence length="191" mass="20181">MSQLRPALVLLAFLTLLTGGAYPLLTTLIGQWWFPWQAGGSLLTLNGETRGSALLGQAFTGRDYFHSRPSATAGTPYNALASGGSNLSVASPALTAQIAARARTLQAQDPHAAGPIPVDLLTASASGLDNGVSPAAIAWQLPDVARARGLTEQQLQTLVDRNTVHPWPEFLGPTYVNVTQLNMALSTLPRR</sequence>
<evidence type="ECO:0000256" key="1">
    <source>
        <dbReference type="ARBA" id="ARBA00022448"/>
    </source>
</evidence>
<dbReference type="NCBIfam" id="NF001454">
    <property type="entry name" value="PRK00315.1"/>
    <property type="match status" value="1"/>
</dbReference>
<gene>
    <name evidence="11 12" type="primary">kdpC</name>
    <name evidence="12" type="ORF">ACFP9W_09795</name>
</gene>
<dbReference type="Pfam" id="PF02669">
    <property type="entry name" value="KdpC"/>
    <property type="match status" value="1"/>
</dbReference>
<evidence type="ECO:0000256" key="2">
    <source>
        <dbReference type="ARBA" id="ARBA00022475"/>
    </source>
</evidence>
<name>A0ABW1W130_9GAMM</name>
<keyword evidence="5 11" id="KW-0547">Nucleotide-binding</keyword>
<evidence type="ECO:0000256" key="9">
    <source>
        <dbReference type="ARBA" id="ARBA00023065"/>
    </source>
</evidence>
<dbReference type="PANTHER" id="PTHR30042:SF2">
    <property type="entry name" value="POTASSIUM-TRANSPORTING ATPASE KDPC SUBUNIT"/>
    <property type="match status" value="1"/>
</dbReference>
<comment type="subcellular location">
    <subcellularLocation>
        <location evidence="11">Cell membrane</location>
        <topology evidence="11">Single-pass membrane protein</topology>
    </subcellularLocation>
</comment>
<protein>
    <recommendedName>
        <fullName evidence="11">Potassium-transporting ATPase KdpC subunit</fullName>
    </recommendedName>
    <alternativeName>
        <fullName evidence="11">ATP phosphohydrolase [potassium-transporting] C chain</fullName>
    </alternativeName>
    <alternativeName>
        <fullName evidence="11">Potassium-binding and translocating subunit C</fullName>
    </alternativeName>
    <alternativeName>
        <fullName evidence="11">Potassium-translocating ATPase C chain</fullName>
    </alternativeName>
</protein>
<evidence type="ECO:0000256" key="10">
    <source>
        <dbReference type="ARBA" id="ARBA00023136"/>
    </source>
</evidence>
<dbReference type="RefSeq" id="WP_385950558.1">
    <property type="nucleotide sequence ID" value="NZ_JBHSUB010000010.1"/>
</dbReference>
<evidence type="ECO:0000256" key="3">
    <source>
        <dbReference type="ARBA" id="ARBA00022538"/>
    </source>
</evidence>
<dbReference type="NCBIfam" id="TIGR00681">
    <property type="entry name" value="kdpC"/>
    <property type="match status" value="1"/>
</dbReference>
<keyword evidence="13" id="KW-1185">Reference proteome</keyword>
<comment type="function">
    <text evidence="11">Part of the high-affinity ATP-driven potassium transport (or Kdp) system, which catalyzes the hydrolysis of ATP coupled with the electrogenic transport of potassium into the cytoplasm. This subunit acts as a catalytic chaperone that increases the ATP-binding affinity of the ATP-hydrolyzing subunit KdpB by the formation of a transient KdpB/KdpC/ATP ternary complex.</text>
</comment>
<dbReference type="HAMAP" id="MF_00276">
    <property type="entry name" value="KdpC"/>
    <property type="match status" value="1"/>
</dbReference>
<keyword evidence="2 11" id="KW-1003">Cell membrane</keyword>
<evidence type="ECO:0000256" key="11">
    <source>
        <dbReference type="HAMAP-Rule" id="MF_00276"/>
    </source>
</evidence>
<dbReference type="InterPro" id="IPR003820">
    <property type="entry name" value="KdpC"/>
</dbReference>
<keyword evidence="1 11" id="KW-0813">Transport</keyword>
<evidence type="ECO:0000256" key="4">
    <source>
        <dbReference type="ARBA" id="ARBA00022692"/>
    </source>
</evidence>
<keyword evidence="3 11" id="KW-0633">Potassium transport</keyword>
<dbReference type="PIRSF" id="PIRSF001296">
    <property type="entry name" value="K_ATPase_KdpC"/>
    <property type="match status" value="1"/>
</dbReference>
<accession>A0ABW1W130</accession>
<evidence type="ECO:0000313" key="12">
    <source>
        <dbReference type="EMBL" id="MFC6378377.1"/>
    </source>
</evidence>
<keyword evidence="9 11" id="KW-0406">Ion transport</keyword>
<keyword evidence="8 11" id="KW-1133">Transmembrane helix</keyword>